<sequence length="225" mass="25634">MAFDATIYQNAAEVITLAILNILCSILAGLQVANGKRWHKTLGELAVQYHYTFSLKPIENAISVEIASTVLLGISAISFAYLSYVVVREFGWVIYKKIGADVAMQRMYRTFQFFVLALKIDTFLEFLISGFYVLQVIVDSLESFEWIKEWDTWIELVVTVMVLPMLYFGRMATTAILGFLCMRNFNQGLAPHVQRGSKKKKHTDHLALSKHTSNSSWKIDDDEDD</sequence>
<evidence type="ECO:0000256" key="2">
    <source>
        <dbReference type="SAM" id="Phobius"/>
    </source>
</evidence>
<keyword evidence="4" id="KW-1185">Reference proteome</keyword>
<evidence type="ECO:0000256" key="1">
    <source>
        <dbReference type="SAM" id="MobiDB-lite"/>
    </source>
</evidence>
<dbReference type="OrthoDB" id="2448307at2759"/>
<comment type="caution">
    <text evidence="3">The sequence shown here is derived from an EMBL/GenBank/DDBJ whole genome shotgun (WGS) entry which is preliminary data.</text>
</comment>
<accession>A0A8H7EPC3</accession>
<proteinExistence type="predicted"/>
<dbReference type="PANTHER" id="PTHR34391">
    <property type="entry name" value="UPF0658 GOLGI APPARATUS MEMBRANE PROTEIN C1952.10C-RELATED"/>
    <property type="match status" value="1"/>
</dbReference>
<feature type="transmembrane region" description="Helical" evidence="2">
    <location>
        <begin position="153"/>
        <end position="180"/>
    </location>
</feature>
<reference evidence="3" key="1">
    <citation type="submission" date="2020-01" db="EMBL/GenBank/DDBJ databases">
        <title>Genome Sequencing of Three Apophysomyces-Like Fungal Strains Confirms a Novel Fungal Genus in the Mucoromycota with divergent Burkholderia-like Endosymbiotic Bacteria.</title>
        <authorList>
            <person name="Stajich J.E."/>
            <person name="Macias A.M."/>
            <person name="Carter-House D."/>
            <person name="Lovett B."/>
            <person name="Kasson L.R."/>
            <person name="Berry K."/>
            <person name="Grigoriev I."/>
            <person name="Chang Y."/>
            <person name="Spatafora J."/>
            <person name="Kasson M.T."/>
        </authorList>
    </citation>
    <scope>NUCLEOTIDE SEQUENCE</scope>
    <source>
        <strain evidence="3">NRRL A-21654</strain>
    </source>
</reference>
<dbReference type="GO" id="GO:0005794">
    <property type="term" value="C:Golgi apparatus"/>
    <property type="evidence" value="ECO:0007669"/>
    <property type="project" value="TreeGrafter"/>
</dbReference>
<feature type="transmembrane region" description="Helical" evidence="2">
    <location>
        <begin position="12"/>
        <end position="33"/>
    </location>
</feature>
<protein>
    <submittedName>
        <fullName evidence="3">Uncharacterized protein</fullName>
    </submittedName>
</protein>
<gene>
    <name evidence="3" type="ORF">EC973_000285</name>
</gene>
<evidence type="ECO:0000313" key="4">
    <source>
        <dbReference type="Proteomes" id="UP000605846"/>
    </source>
</evidence>
<keyword evidence="2" id="KW-0472">Membrane</keyword>
<feature type="region of interest" description="Disordered" evidence="1">
    <location>
        <begin position="194"/>
        <end position="225"/>
    </location>
</feature>
<keyword evidence="2" id="KW-1133">Transmembrane helix</keyword>
<name>A0A8H7EPC3_9FUNG</name>
<dbReference type="Proteomes" id="UP000605846">
    <property type="component" value="Unassembled WGS sequence"/>
</dbReference>
<evidence type="ECO:0000313" key="3">
    <source>
        <dbReference type="EMBL" id="KAF7725275.1"/>
    </source>
</evidence>
<dbReference type="InterPro" id="IPR040410">
    <property type="entry name" value="UPF0658_Golgi"/>
</dbReference>
<dbReference type="PANTHER" id="PTHR34391:SF1">
    <property type="entry name" value="UPF0658 GOLGI APPARATUS MEMBRANE PROTEIN C1952.10C-RELATED"/>
    <property type="match status" value="1"/>
</dbReference>
<feature type="transmembrane region" description="Helical" evidence="2">
    <location>
        <begin position="113"/>
        <end position="133"/>
    </location>
</feature>
<dbReference type="EMBL" id="JABAYA010000100">
    <property type="protein sequence ID" value="KAF7725275.1"/>
    <property type="molecule type" value="Genomic_DNA"/>
</dbReference>
<organism evidence="3 4">
    <name type="scientific">Apophysomyces ossiformis</name>
    <dbReference type="NCBI Taxonomy" id="679940"/>
    <lineage>
        <taxon>Eukaryota</taxon>
        <taxon>Fungi</taxon>
        <taxon>Fungi incertae sedis</taxon>
        <taxon>Mucoromycota</taxon>
        <taxon>Mucoromycotina</taxon>
        <taxon>Mucoromycetes</taxon>
        <taxon>Mucorales</taxon>
        <taxon>Mucorineae</taxon>
        <taxon>Mucoraceae</taxon>
        <taxon>Apophysomyces</taxon>
    </lineage>
</organism>
<dbReference type="AlphaFoldDB" id="A0A8H7EPC3"/>
<keyword evidence="2" id="KW-0812">Transmembrane</keyword>
<feature type="transmembrane region" description="Helical" evidence="2">
    <location>
        <begin position="66"/>
        <end position="87"/>
    </location>
</feature>